<feature type="domain" description="Histidine kinase" evidence="4">
    <location>
        <begin position="133"/>
        <end position="234"/>
    </location>
</feature>
<dbReference type="SUPFAM" id="SSF55874">
    <property type="entry name" value="ATPase domain of HSP90 chaperone/DNA topoisomerase II/histidine kinase"/>
    <property type="match status" value="1"/>
</dbReference>
<dbReference type="SMART" id="SM00387">
    <property type="entry name" value="HATPase_c"/>
    <property type="match status" value="1"/>
</dbReference>
<dbReference type="OrthoDB" id="8697484at2"/>
<dbReference type="PANTHER" id="PTHR24421:SF58">
    <property type="entry name" value="SIGNAL TRANSDUCTION HISTIDINE-PROTEIN KINASE_PHOSPHATASE UHPB"/>
    <property type="match status" value="1"/>
</dbReference>
<evidence type="ECO:0000313" key="6">
    <source>
        <dbReference type="Proteomes" id="UP000261948"/>
    </source>
</evidence>
<organism evidence="5 6">
    <name type="scientific">Comamonas testosteroni</name>
    <name type="common">Pseudomonas testosteroni</name>
    <dbReference type="NCBI Taxonomy" id="285"/>
    <lineage>
        <taxon>Bacteria</taxon>
        <taxon>Pseudomonadati</taxon>
        <taxon>Pseudomonadota</taxon>
        <taxon>Betaproteobacteria</taxon>
        <taxon>Burkholderiales</taxon>
        <taxon>Comamonadaceae</taxon>
        <taxon>Comamonas</taxon>
    </lineage>
</organism>
<dbReference type="InterPro" id="IPR003594">
    <property type="entry name" value="HATPase_dom"/>
</dbReference>
<dbReference type="InterPro" id="IPR036890">
    <property type="entry name" value="HATPase_C_sf"/>
</dbReference>
<dbReference type="GO" id="GO:0000160">
    <property type="term" value="P:phosphorelay signal transduction system"/>
    <property type="evidence" value="ECO:0007669"/>
    <property type="project" value="UniProtKB-KW"/>
</dbReference>
<accession>A0A373FNI5</accession>
<name>A0A373FNI5_COMTE</name>
<dbReference type="Pfam" id="PF02518">
    <property type="entry name" value="HATPase_c"/>
    <property type="match status" value="1"/>
</dbReference>
<dbReference type="PANTHER" id="PTHR24421">
    <property type="entry name" value="NITRATE/NITRITE SENSOR PROTEIN NARX-RELATED"/>
    <property type="match status" value="1"/>
</dbReference>
<keyword evidence="1" id="KW-0808">Transferase</keyword>
<dbReference type="InterPro" id="IPR005467">
    <property type="entry name" value="His_kinase_dom"/>
</dbReference>
<evidence type="ECO:0000256" key="3">
    <source>
        <dbReference type="ARBA" id="ARBA00023012"/>
    </source>
</evidence>
<dbReference type="CDD" id="cd16917">
    <property type="entry name" value="HATPase_UhpB-NarQ-NarX-like"/>
    <property type="match status" value="1"/>
</dbReference>
<evidence type="ECO:0000256" key="1">
    <source>
        <dbReference type="ARBA" id="ARBA00022679"/>
    </source>
</evidence>
<evidence type="ECO:0000256" key="2">
    <source>
        <dbReference type="ARBA" id="ARBA00022777"/>
    </source>
</evidence>
<dbReference type="GO" id="GO:0016301">
    <property type="term" value="F:kinase activity"/>
    <property type="evidence" value="ECO:0007669"/>
    <property type="project" value="UniProtKB-KW"/>
</dbReference>
<gene>
    <name evidence="5" type="ORF">DZC30_09225</name>
</gene>
<sequence length="234" mass="25869">MMAWYAARTYRVLLWRRRKSIRPSREVQAERRRMAAALHDGLGSQLVHATALAEAHKDKPLQQMLEQCLLDLRLIVDSMDAEDDALSLRLARFRHRLQGVLDHRGIALHWDVWDPEIVGEEGQLPRGSMAQNIMAILQEAVSNILQHAAAQEIWITLAPSAAQAVADAPVHASLCIEDDGRGIPQDLAEQAGARVGRGGSGMGLANMFRRASEIGAELEIHAREGGGSKISLRW</sequence>
<evidence type="ECO:0000259" key="4">
    <source>
        <dbReference type="PROSITE" id="PS50109"/>
    </source>
</evidence>
<dbReference type="EMBL" id="QURR01000009">
    <property type="protein sequence ID" value="RGE45487.1"/>
    <property type="molecule type" value="Genomic_DNA"/>
</dbReference>
<keyword evidence="2 5" id="KW-0418">Kinase</keyword>
<dbReference type="InterPro" id="IPR050482">
    <property type="entry name" value="Sensor_HK_TwoCompSys"/>
</dbReference>
<dbReference type="AlphaFoldDB" id="A0A373FNI5"/>
<protein>
    <submittedName>
        <fullName evidence="5">Histidine kinase</fullName>
    </submittedName>
</protein>
<dbReference type="PROSITE" id="PS50109">
    <property type="entry name" value="HIS_KIN"/>
    <property type="match status" value="1"/>
</dbReference>
<proteinExistence type="predicted"/>
<comment type="caution">
    <text evidence="5">The sequence shown here is derived from an EMBL/GenBank/DDBJ whole genome shotgun (WGS) entry which is preliminary data.</text>
</comment>
<reference evidence="5 6" key="1">
    <citation type="submission" date="2018-08" db="EMBL/GenBank/DDBJ databases">
        <title>Comamonas testosteroni strain SWCO2.</title>
        <authorList>
            <person name="Jiang N."/>
            <person name="Zhang X.Z."/>
        </authorList>
    </citation>
    <scope>NUCLEOTIDE SEQUENCE [LARGE SCALE GENOMIC DNA]</scope>
    <source>
        <strain evidence="5 6">SWCO2</strain>
    </source>
</reference>
<dbReference type="Proteomes" id="UP000261948">
    <property type="component" value="Unassembled WGS sequence"/>
</dbReference>
<keyword evidence="3" id="KW-0902">Two-component regulatory system</keyword>
<evidence type="ECO:0000313" key="5">
    <source>
        <dbReference type="EMBL" id="RGE45487.1"/>
    </source>
</evidence>
<dbReference type="Gene3D" id="3.30.565.10">
    <property type="entry name" value="Histidine kinase-like ATPase, C-terminal domain"/>
    <property type="match status" value="1"/>
</dbReference>
<keyword evidence="6" id="KW-1185">Reference proteome</keyword>